<keyword evidence="2" id="KW-1185">Reference proteome</keyword>
<dbReference type="RefSeq" id="WP_164525970.1">
    <property type="nucleotide sequence ID" value="NZ_CP047344.1"/>
</dbReference>
<accession>A0A6G6SEC5</accession>
<dbReference type="Proteomes" id="UP000503287">
    <property type="component" value="Chromosome"/>
</dbReference>
<reference evidence="1 2" key="1">
    <citation type="submission" date="2020-01" db="EMBL/GenBank/DDBJ databases">
        <title>The genomic epidemiology of tigecycline resistance gene tet(X) variants in a swine farm in China.</title>
        <authorList>
            <person name="Peng K."/>
            <person name="Li R."/>
        </authorList>
    </citation>
    <scope>NUCLEOTIDE SEQUENCE [LARGE SCALE GENOMIC DNA]</scope>
    <source>
        <strain evidence="1 2">ZN3</strain>
    </source>
</reference>
<evidence type="ECO:0000313" key="1">
    <source>
        <dbReference type="EMBL" id="QIF93064.1"/>
    </source>
</evidence>
<evidence type="ECO:0000313" key="2">
    <source>
        <dbReference type="Proteomes" id="UP000503287"/>
    </source>
</evidence>
<dbReference type="EMBL" id="CP047344">
    <property type="protein sequence ID" value="QIF93064.1"/>
    <property type="molecule type" value="Genomic_DNA"/>
</dbReference>
<dbReference type="AlphaFoldDB" id="A0A6G6SEC5"/>
<proteinExistence type="predicted"/>
<organism evidence="1 2">
    <name type="scientific">Proteus vulgaris</name>
    <dbReference type="NCBI Taxonomy" id="585"/>
    <lineage>
        <taxon>Bacteria</taxon>
        <taxon>Pseudomonadati</taxon>
        <taxon>Pseudomonadota</taxon>
        <taxon>Gammaproteobacteria</taxon>
        <taxon>Enterobacterales</taxon>
        <taxon>Morganellaceae</taxon>
        <taxon>Proteus</taxon>
    </lineage>
</organism>
<gene>
    <name evidence="1" type="ORF">GTH24_03770</name>
</gene>
<sequence length="489" mass="56242">MNFSKINDERTSEKDISAHIERCENKLDKDNYPVIIPINTDDKFRKMLSIIQQTVEALNEENDFNRTGSNSLEKQNSINKLPDWITASGRKELNVHEDIQLKKEKKRSIKNLFKPLISPFKFINRNLLPLRINPVNLNVNQALSEFKLDSISGNNKPVDKFIQRLNELNNTFTKNTDKVINRKNNNKNIDNIIKYQTLERALECKLINDVKILKNEFIADLAKSKFEEKYAGLPSEINSKLNLILKEGTDDINKNIGMVFSRDTVNELKNLLRDRINTLNENIDIDSIIMKTFDSLMSEKSRADIISESNGDFKNIKNIISLTLTKELYNQLSQNKDFIGEEDTISKAGNLIRMINKDISKNIGGATKRIIKSLDKSFYENIKSNERGNELLTRIFKNTSNNINYKWAQDAIVLLISYQTFENQESKIISYTNNGVRDLGGSGVVSTKNTEIENDLKGIFNRIGLDANNLDSSKDEVLRKYFSNYFENI</sequence>
<protein>
    <submittedName>
        <fullName evidence="1">Uncharacterized protein</fullName>
    </submittedName>
</protein>
<name>A0A6G6SEC5_PROVU</name>